<evidence type="ECO:0000313" key="6">
    <source>
        <dbReference type="Proteomes" id="UP000187203"/>
    </source>
</evidence>
<proteinExistence type="predicted"/>
<gene>
    <name evidence="5" type="ORF">COLO4_19641</name>
</gene>
<dbReference type="InterPro" id="IPR036464">
    <property type="entry name" value="Rubisco_LSMT_subst-bd_sf"/>
</dbReference>
<accession>A0A1R3J4B7</accession>
<evidence type="ECO:0000256" key="1">
    <source>
        <dbReference type="ARBA" id="ARBA00022603"/>
    </source>
</evidence>
<feature type="domain" description="SET" evidence="4">
    <location>
        <begin position="94"/>
        <end position="310"/>
    </location>
</feature>
<evidence type="ECO:0000259" key="4">
    <source>
        <dbReference type="PROSITE" id="PS50280"/>
    </source>
</evidence>
<dbReference type="InterPro" id="IPR044431">
    <property type="entry name" value="SET_RBCMT"/>
</dbReference>
<keyword evidence="3" id="KW-0949">S-adenosyl-L-methionine</keyword>
<dbReference type="Proteomes" id="UP000187203">
    <property type="component" value="Unassembled WGS sequence"/>
</dbReference>
<dbReference type="FunFam" id="3.90.1410.10:FF:000006">
    <property type="entry name" value="Ribulose-1,5 bisphosphate carboxylase/oxygenase large subunit N-methyltransferase, chloroplastic"/>
    <property type="match status" value="1"/>
</dbReference>
<dbReference type="InterPro" id="IPR046341">
    <property type="entry name" value="SET_dom_sf"/>
</dbReference>
<dbReference type="PROSITE" id="PS50280">
    <property type="entry name" value="SET"/>
    <property type="match status" value="1"/>
</dbReference>
<dbReference type="InterPro" id="IPR050600">
    <property type="entry name" value="SETD3_SETD6_MTase"/>
</dbReference>
<sequence>MAEASRILQTTLFPAFSLHLHQHKTRYFHSHSQSHSQTYPSLSLKKLRSVVQCSVSTSETKTQIQEVPWGCDIDSLENAEALQKWLSDSGLPPQKMAIDKVDVGERGLVALKNIRKGEKLLFVPPSLFITADSEWSSPEAGKVLRQYSVPDWPLLATYLISEASFGNSSRWGNYISALPRQPYSLLYWTRAELDRYLEASQIRQRAIERVTNVIGTYNDLRLRIFSKYPDLFPEEVFNMETFRWSFGILFSRLVRLPSMDEKVALVPWADMLNHSCEVETFLDYDKSSQGVVFTTDRAYQPGEQVFISYGRKSNGELLLSYGFVPKEGTNPSDSAELPLSLKKSDKCYKEKLEALRKHGLSA</sequence>
<dbReference type="AlphaFoldDB" id="A0A1R3J4B7"/>
<evidence type="ECO:0000256" key="2">
    <source>
        <dbReference type="ARBA" id="ARBA00022679"/>
    </source>
</evidence>
<dbReference type="PANTHER" id="PTHR13271">
    <property type="entry name" value="UNCHARACTERIZED PUTATIVE METHYLTRANSFERASE"/>
    <property type="match status" value="1"/>
</dbReference>
<name>A0A1R3J4B7_9ROSI</name>
<dbReference type="PANTHER" id="PTHR13271:SF123">
    <property type="entry name" value="RIBULOSE-1,5-BISPHOSPHATE CARBOXYLASE_OXYGENASE SMALL SUBUNIT N-METHYLTRANSFERASE I-RELATED"/>
    <property type="match status" value="1"/>
</dbReference>
<dbReference type="InterPro" id="IPR001214">
    <property type="entry name" value="SET_dom"/>
</dbReference>
<reference evidence="6" key="1">
    <citation type="submission" date="2013-09" db="EMBL/GenBank/DDBJ databases">
        <title>Corchorus olitorius genome sequencing.</title>
        <authorList>
            <person name="Alam M."/>
            <person name="Haque M.S."/>
            <person name="Islam M.S."/>
            <person name="Emdad E.M."/>
            <person name="Islam M.M."/>
            <person name="Ahmed B."/>
            <person name="Halim A."/>
            <person name="Hossen Q.M.M."/>
            <person name="Hossain M.Z."/>
            <person name="Ahmed R."/>
            <person name="Khan M.M."/>
            <person name="Islam R."/>
            <person name="Rashid M.M."/>
            <person name="Khan S.A."/>
            <person name="Rahman M.S."/>
            <person name="Alam M."/>
            <person name="Yahiya A.S."/>
            <person name="Khan M.S."/>
            <person name="Azam M.S."/>
            <person name="Haque T."/>
            <person name="Lashkar M.Z.H."/>
            <person name="Akhand A.I."/>
            <person name="Morshed G."/>
            <person name="Roy S."/>
            <person name="Uddin K.S."/>
            <person name="Rabeya T."/>
            <person name="Hossain A.S."/>
            <person name="Chowdhury A."/>
            <person name="Snigdha A.R."/>
            <person name="Mortoza M.S."/>
            <person name="Matin S.A."/>
            <person name="Hoque S.M.E."/>
            <person name="Islam M.K."/>
            <person name="Roy D.K."/>
            <person name="Haider R."/>
            <person name="Moosa M.M."/>
            <person name="Elias S.M."/>
            <person name="Hasan A.M."/>
            <person name="Jahan S."/>
            <person name="Shafiuddin M."/>
            <person name="Mahmood N."/>
            <person name="Shommy N.S."/>
        </authorList>
    </citation>
    <scope>NUCLEOTIDE SEQUENCE [LARGE SCALE GENOMIC DNA]</scope>
    <source>
        <strain evidence="6">cv. O-4</strain>
    </source>
</reference>
<dbReference type="SMART" id="SM00317">
    <property type="entry name" value="SET"/>
    <property type="match status" value="1"/>
</dbReference>
<protein>
    <recommendedName>
        <fullName evidence="4">SET domain-containing protein</fullName>
    </recommendedName>
</protein>
<dbReference type="GO" id="GO:0032259">
    <property type="term" value="P:methylation"/>
    <property type="evidence" value="ECO:0007669"/>
    <property type="project" value="UniProtKB-KW"/>
</dbReference>
<dbReference type="STRING" id="93759.A0A1R3J4B7"/>
<keyword evidence="1" id="KW-0489">Methyltransferase</keyword>
<keyword evidence="2" id="KW-0808">Transferase</keyword>
<dbReference type="Pfam" id="PF00856">
    <property type="entry name" value="SET"/>
    <property type="match status" value="1"/>
</dbReference>
<dbReference type="CDD" id="cd19179">
    <property type="entry name" value="SET_RBCMT"/>
    <property type="match status" value="1"/>
</dbReference>
<keyword evidence="6" id="KW-1185">Reference proteome</keyword>
<dbReference type="OrthoDB" id="341421at2759"/>
<dbReference type="Gene3D" id="3.90.1410.10">
    <property type="entry name" value="set domain protein methyltransferase, domain 1"/>
    <property type="match status" value="1"/>
</dbReference>
<evidence type="ECO:0000256" key="3">
    <source>
        <dbReference type="ARBA" id="ARBA00022691"/>
    </source>
</evidence>
<organism evidence="5 6">
    <name type="scientific">Corchorus olitorius</name>
    <dbReference type="NCBI Taxonomy" id="93759"/>
    <lineage>
        <taxon>Eukaryota</taxon>
        <taxon>Viridiplantae</taxon>
        <taxon>Streptophyta</taxon>
        <taxon>Embryophyta</taxon>
        <taxon>Tracheophyta</taxon>
        <taxon>Spermatophyta</taxon>
        <taxon>Magnoliopsida</taxon>
        <taxon>eudicotyledons</taxon>
        <taxon>Gunneridae</taxon>
        <taxon>Pentapetalae</taxon>
        <taxon>rosids</taxon>
        <taxon>malvids</taxon>
        <taxon>Malvales</taxon>
        <taxon>Malvaceae</taxon>
        <taxon>Grewioideae</taxon>
        <taxon>Apeibeae</taxon>
        <taxon>Corchorus</taxon>
    </lineage>
</organism>
<dbReference type="EMBL" id="AWUE01016709">
    <property type="protein sequence ID" value="OMO89650.1"/>
    <property type="molecule type" value="Genomic_DNA"/>
</dbReference>
<dbReference type="Gene3D" id="3.90.1420.10">
    <property type="entry name" value="Rubisco LSMT, substrate-binding domain"/>
    <property type="match status" value="1"/>
</dbReference>
<dbReference type="SUPFAM" id="SSF82199">
    <property type="entry name" value="SET domain"/>
    <property type="match status" value="1"/>
</dbReference>
<comment type="caution">
    <text evidence="5">The sequence shown here is derived from an EMBL/GenBank/DDBJ whole genome shotgun (WGS) entry which is preliminary data.</text>
</comment>
<dbReference type="GO" id="GO:0016279">
    <property type="term" value="F:protein-lysine N-methyltransferase activity"/>
    <property type="evidence" value="ECO:0007669"/>
    <property type="project" value="InterPro"/>
</dbReference>
<evidence type="ECO:0000313" key="5">
    <source>
        <dbReference type="EMBL" id="OMO89650.1"/>
    </source>
</evidence>